<dbReference type="EMBL" id="PPTS01000004">
    <property type="protein sequence ID" value="RDB65171.1"/>
    <property type="molecule type" value="Genomic_DNA"/>
</dbReference>
<dbReference type="Gene3D" id="3.20.20.210">
    <property type="match status" value="1"/>
</dbReference>
<keyword evidence="2" id="KW-0808">Transferase</keyword>
<dbReference type="OrthoDB" id="5413039at2"/>
<protein>
    <submittedName>
        <fullName evidence="2">Methyltransferase</fullName>
    </submittedName>
</protein>
<dbReference type="GO" id="GO:0008168">
    <property type="term" value="F:methyltransferase activity"/>
    <property type="evidence" value="ECO:0007669"/>
    <property type="project" value="UniProtKB-KW"/>
</dbReference>
<keyword evidence="3" id="KW-1185">Reference proteome</keyword>
<proteinExistence type="predicted"/>
<dbReference type="RefSeq" id="WP_041239803.1">
    <property type="nucleotide sequence ID" value="NZ_CABMMS010000004.1"/>
</dbReference>
<comment type="caution">
    <text evidence="2">The sequence shown here is derived from an EMBL/GenBank/DDBJ whole genome shotgun (WGS) entry which is preliminary data.</text>
</comment>
<dbReference type="InterPro" id="IPR038071">
    <property type="entry name" value="UROD/MetE-like_sf"/>
</dbReference>
<gene>
    <name evidence="2" type="ORF">C1877_07425</name>
</gene>
<dbReference type="Proteomes" id="UP000254000">
    <property type="component" value="Unassembled WGS sequence"/>
</dbReference>
<dbReference type="GeneID" id="78359525"/>
<dbReference type="GO" id="GO:0004853">
    <property type="term" value="F:uroporphyrinogen decarboxylase activity"/>
    <property type="evidence" value="ECO:0007669"/>
    <property type="project" value="InterPro"/>
</dbReference>
<dbReference type="GO" id="GO:0006779">
    <property type="term" value="P:porphyrin-containing compound biosynthetic process"/>
    <property type="evidence" value="ECO:0007669"/>
    <property type="project" value="InterPro"/>
</dbReference>
<evidence type="ECO:0000313" key="3">
    <source>
        <dbReference type="Proteomes" id="UP000254000"/>
    </source>
</evidence>
<evidence type="ECO:0000313" key="2">
    <source>
        <dbReference type="EMBL" id="RDB65171.1"/>
    </source>
</evidence>
<evidence type="ECO:0000259" key="1">
    <source>
        <dbReference type="Pfam" id="PF01208"/>
    </source>
</evidence>
<reference evidence="2 3" key="1">
    <citation type="journal article" date="2018" name="Elife">
        <title>Discovery and characterization of a prevalent human gut bacterial enzyme sufficient for the inactivation of a family of plant toxins.</title>
        <authorList>
            <person name="Koppel N."/>
            <person name="Bisanz J.E."/>
            <person name="Pandelia M.E."/>
            <person name="Turnbaugh P.J."/>
            <person name="Balskus E.P."/>
        </authorList>
    </citation>
    <scope>NUCLEOTIDE SEQUENCE [LARGE SCALE GENOMIC DNA]</scope>
    <source>
        <strain evidence="2 3">3C</strain>
    </source>
</reference>
<dbReference type="AlphaFoldDB" id="A0A369M073"/>
<dbReference type="SUPFAM" id="SSF51726">
    <property type="entry name" value="UROD/MetE-like"/>
    <property type="match status" value="1"/>
</dbReference>
<dbReference type="InterPro" id="IPR000257">
    <property type="entry name" value="Uroporphyrinogen_deCOase"/>
</dbReference>
<organism evidence="2 3">
    <name type="scientific">Gordonibacter pamelaeae</name>
    <dbReference type="NCBI Taxonomy" id="471189"/>
    <lineage>
        <taxon>Bacteria</taxon>
        <taxon>Bacillati</taxon>
        <taxon>Actinomycetota</taxon>
        <taxon>Coriobacteriia</taxon>
        <taxon>Eggerthellales</taxon>
        <taxon>Eggerthellaceae</taxon>
        <taxon>Gordonibacter</taxon>
    </lineage>
</organism>
<dbReference type="GO" id="GO:0032259">
    <property type="term" value="P:methylation"/>
    <property type="evidence" value="ECO:0007669"/>
    <property type="project" value="UniProtKB-KW"/>
</dbReference>
<dbReference type="Pfam" id="PF01208">
    <property type="entry name" value="URO-D"/>
    <property type="match status" value="1"/>
</dbReference>
<sequence>MKPRENMMAIFNREQPDYYGDFMAALDFAPDPVFAADSVPDDGLEHRDSWGTVCVKLPGSPGKHPHVTPENAVVKDVTAWREQLKVPALEGLDWSAAREFAAGADRSERFVGLFSAQGLFERSHFLMGMEDAFCAYLEEPEEMADMLREIADYKIAVLREAARQFQPDVVFFQDDWGSKQNLFLPPTVWRELIKPLHAEIVATAHECGMLFVHHADCICEPIVEDMVEIGIDIWQGAIPQNDLPAIQERTGGELAIIGGIDAPAVDIEHIGEEEIRAEVRRAIDAYCPAGRFYPSIPSGKCFRAWNDAVVNDELEKYGRRWAREHPILEAGQRPS</sequence>
<name>A0A369M073_9ACTN</name>
<feature type="domain" description="Uroporphyrinogen decarboxylase (URO-D)" evidence="1">
    <location>
        <begin position="127"/>
        <end position="285"/>
    </location>
</feature>
<accession>A0A369M073</accession>
<keyword evidence="2" id="KW-0489">Methyltransferase</keyword>